<keyword evidence="2" id="KW-1185">Reference proteome</keyword>
<dbReference type="EMBL" id="JACJHZ010000002">
    <property type="protein sequence ID" value="MBA9018588.1"/>
    <property type="molecule type" value="Genomic_DNA"/>
</dbReference>
<sequence>MNAHVTVTENALQPGTGRMICAVAHVGGDMRATVLFDGEYYVVGKHLLADLQRGLTPAELEIDPEIIDEDML</sequence>
<organism evidence="1 2">
    <name type="scientific">Aminobacter ciceronei</name>
    <dbReference type="NCBI Taxonomy" id="150723"/>
    <lineage>
        <taxon>Bacteria</taxon>
        <taxon>Pseudomonadati</taxon>
        <taxon>Pseudomonadota</taxon>
        <taxon>Alphaproteobacteria</taxon>
        <taxon>Hyphomicrobiales</taxon>
        <taxon>Phyllobacteriaceae</taxon>
        <taxon>Aminobacter</taxon>
    </lineage>
</organism>
<dbReference type="Proteomes" id="UP000587524">
    <property type="component" value="Unassembled WGS sequence"/>
</dbReference>
<accession>A0ABR6C0T6</accession>
<protein>
    <submittedName>
        <fullName evidence="1">Uncharacterized protein</fullName>
    </submittedName>
</protein>
<evidence type="ECO:0000313" key="2">
    <source>
        <dbReference type="Proteomes" id="UP000587524"/>
    </source>
</evidence>
<proteinExistence type="predicted"/>
<reference evidence="1 2" key="1">
    <citation type="submission" date="2020-08" db="EMBL/GenBank/DDBJ databases">
        <title>Genomic Encyclopedia of Type Strains, Phase IV (KMG-IV): sequencing the most valuable type-strain genomes for metagenomic binning, comparative biology and taxonomic classification.</title>
        <authorList>
            <person name="Goeker M."/>
        </authorList>
    </citation>
    <scope>NUCLEOTIDE SEQUENCE [LARGE SCALE GENOMIC DNA]</scope>
    <source>
        <strain evidence="1 2">DSM 17455</strain>
    </source>
</reference>
<dbReference type="RefSeq" id="WP_182573435.1">
    <property type="nucleotide sequence ID" value="NZ_JACJHY010000002.1"/>
</dbReference>
<name>A0ABR6C0T6_9HYPH</name>
<comment type="caution">
    <text evidence="1">The sequence shown here is derived from an EMBL/GenBank/DDBJ whole genome shotgun (WGS) entry which is preliminary data.</text>
</comment>
<evidence type="ECO:0000313" key="1">
    <source>
        <dbReference type="EMBL" id="MBA9018588.1"/>
    </source>
</evidence>
<gene>
    <name evidence="1" type="ORF">HNQ97_000574</name>
</gene>